<dbReference type="InParanoid" id="C0NIK6"/>
<accession>C0NIK6</accession>
<dbReference type="EMBL" id="GG663365">
    <property type="protein sequence ID" value="EEH08726.1"/>
    <property type="molecule type" value="Genomic_DNA"/>
</dbReference>
<proteinExistence type="predicted"/>
<gene>
    <name evidence="2" type="ORF">HCBG_02263</name>
</gene>
<reference evidence="2" key="1">
    <citation type="submission" date="2009-02" db="EMBL/GenBank/DDBJ databases">
        <title>The Genome Sequence of Ajellomyces capsulatus strain G186AR.</title>
        <authorList>
            <consortium name="The Broad Institute Genome Sequencing Platform"/>
            <person name="Champion M."/>
            <person name="Cuomo C."/>
            <person name="Ma L.-J."/>
            <person name="Henn M.R."/>
            <person name="Sil A."/>
            <person name="Goldman B."/>
            <person name="Young S.K."/>
            <person name="Kodira C.D."/>
            <person name="Zeng Q."/>
            <person name="Koehrsen M."/>
            <person name="Alvarado L."/>
            <person name="Berlin A."/>
            <person name="Borenstein D."/>
            <person name="Chen Z."/>
            <person name="Engels R."/>
            <person name="Freedman E."/>
            <person name="Gellesch M."/>
            <person name="Goldberg J."/>
            <person name="Griggs A."/>
            <person name="Gujja S."/>
            <person name="Heiman D."/>
            <person name="Hepburn T."/>
            <person name="Howarth C."/>
            <person name="Jen D."/>
            <person name="Larson L."/>
            <person name="Lewis B."/>
            <person name="Mehta T."/>
            <person name="Park D."/>
            <person name="Pearson M."/>
            <person name="Roberts A."/>
            <person name="Saif S."/>
            <person name="Shea T."/>
            <person name="Shenoy N."/>
            <person name="Sisk P."/>
            <person name="Stolte C."/>
            <person name="Sykes S."/>
            <person name="Walk T."/>
            <person name="White J."/>
            <person name="Yandava C."/>
            <person name="Klein B."/>
            <person name="McEwen J.G."/>
            <person name="Puccia R."/>
            <person name="Goldman G.H."/>
            <person name="Felipe M.S."/>
            <person name="Nino-Vega G."/>
            <person name="San-Blas G."/>
            <person name="Taylor J."/>
            <person name="Mendoza L."/>
            <person name="Galagan J."/>
            <person name="Nusbaum C."/>
            <person name="Birren B."/>
        </authorList>
    </citation>
    <scope>NUCLEOTIDE SEQUENCE</scope>
    <source>
        <strain evidence="2">G186AR</strain>
    </source>
</reference>
<dbReference type="HOGENOM" id="CLU_2014610_0_0_1"/>
<dbReference type="GeneID" id="69035279"/>
<feature type="region of interest" description="Disordered" evidence="1">
    <location>
        <begin position="75"/>
        <end position="102"/>
    </location>
</feature>
<dbReference type="AlphaFoldDB" id="C0NIK6"/>
<sequence length="123" mass="13774">MPNGLDLKNSYDQNIIGAVHRHRSLLKRNQDCHPVSAPQDLLLLAPPNQMLQRGAVMLCQQHQEVDTRIIIAPGAKREKEAGQERGMFHESPDINASKTSMFGDKNNNIKPVILILNVHVPCH</sequence>
<feature type="compositionally biased region" description="Basic and acidic residues" evidence="1">
    <location>
        <begin position="75"/>
        <end position="92"/>
    </location>
</feature>
<dbReference type="RefSeq" id="XP_045289207.1">
    <property type="nucleotide sequence ID" value="XM_045429312.1"/>
</dbReference>
<evidence type="ECO:0000313" key="2">
    <source>
        <dbReference type="EMBL" id="EEH08726.1"/>
    </source>
</evidence>
<name>C0NIK6_AJECG</name>
<evidence type="ECO:0000256" key="1">
    <source>
        <dbReference type="SAM" id="MobiDB-lite"/>
    </source>
</evidence>
<evidence type="ECO:0000313" key="3">
    <source>
        <dbReference type="Proteomes" id="UP000001631"/>
    </source>
</evidence>
<keyword evidence="3" id="KW-1185">Reference proteome</keyword>
<organism evidence="2 3">
    <name type="scientific">Ajellomyces capsulatus (strain G186AR / H82 / ATCC MYA-2454 / RMSCC 2432)</name>
    <name type="common">Darling's disease fungus</name>
    <name type="synonym">Histoplasma capsulatum</name>
    <dbReference type="NCBI Taxonomy" id="447093"/>
    <lineage>
        <taxon>Eukaryota</taxon>
        <taxon>Fungi</taxon>
        <taxon>Dikarya</taxon>
        <taxon>Ascomycota</taxon>
        <taxon>Pezizomycotina</taxon>
        <taxon>Eurotiomycetes</taxon>
        <taxon>Eurotiomycetidae</taxon>
        <taxon>Onygenales</taxon>
        <taxon>Ajellomycetaceae</taxon>
        <taxon>Histoplasma</taxon>
    </lineage>
</organism>
<protein>
    <submittedName>
        <fullName evidence="2">Uncharacterized protein</fullName>
    </submittedName>
</protein>
<dbReference type="Proteomes" id="UP000001631">
    <property type="component" value="Unassembled WGS sequence"/>
</dbReference>